<evidence type="ECO:0008006" key="3">
    <source>
        <dbReference type="Google" id="ProtNLM"/>
    </source>
</evidence>
<accession>A0ABY9CNP5</accession>
<dbReference type="Proteomes" id="UP001227230">
    <property type="component" value="Chromosome 9"/>
</dbReference>
<evidence type="ECO:0000313" key="2">
    <source>
        <dbReference type="Proteomes" id="UP001227230"/>
    </source>
</evidence>
<dbReference type="PANTHER" id="PTHR11439">
    <property type="entry name" value="GAG-POL-RELATED RETROTRANSPOSON"/>
    <property type="match status" value="1"/>
</dbReference>
<gene>
    <name evidence="1" type="ORF">VitviT2T_014384</name>
</gene>
<sequence>MKDLGKVDTILGIKVKRNSGGYALNQTHYIEKVVSKFSHLKIKDANTPFDSSIKLEKNDVSKLSRFISNPSVEHWKAIGRVLGYLKNTKELSLQYSKFPAILEGYSDASWISSVRDNLSTIGWVFTLGGGAVSWGSKKQTCISHSTIEAEFIALATTGKEAEWLRDLMMDIPFTANNVSTVSIHCDCQATLARAYSGVYNGKSRHISIRHEYVRQLIQYGIISISFVRSSGNLADPFTKPLTRDLVRITSRGMRLKLLK</sequence>
<protein>
    <recommendedName>
        <fullName evidence="3">Retrovirus-related Pol polyprotein from transposon TNT 1-94</fullName>
    </recommendedName>
</protein>
<proteinExistence type="predicted"/>
<keyword evidence="2" id="KW-1185">Reference proteome</keyword>
<dbReference type="EMBL" id="CP126656">
    <property type="protein sequence ID" value="WJZ95630.1"/>
    <property type="molecule type" value="Genomic_DNA"/>
</dbReference>
<organism evidence="1 2">
    <name type="scientific">Vitis vinifera</name>
    <name type="common">Grape</name>
    <dbReference type="NCBI Taxonomy" id="29760"/>
    <lineage>
        <taxon>Eukaryota</taxon>
        <taxon>Viridiplantae</taxon>
        <taxon>Streptophyta</taxon>
        <taxon>Embryophyta</taxon>
        <taxon>Tracheophyta</taxon>
        <taxon>Spermatophyta</taxon>
        <taxon>Magnoliopsida</taxon>
        <taxon>eudicotyledons</taxon>
        <taxon>Gunneridae</taxon>
        <taxon>Pentapetalae</taxon>
        <taxon>rosids</taxon>
        <taxon>Vitales</taxon>
        <taxon>Vitaceae</taxon>
        <taxon>Viteae</taxon>
        <taxon>Vitis</taxon>
    </lineage>
</organism>
<dbReference type="PANTHER" id="PTHR11439:SF440">
    <property type="entry name" value="INTEGRASE CATALYTIC DOMAIN-CONTAINING PROTEIN"/>
    <property type="match status" value="1"/>
</dbReference>
<evidence type="ECO:0000313" key="1">
    <source>
        <dbReference type="EMBL" id="WJZ95630.1"/>
    </source>
</evidence>
<dbReference type="CDD" id="cd09272">
    <property type="entry name" value="RNase_HI_RT_Ty1"/>
    <property type="match status" value="1"/>
</dbReference>
<reference evidence="1 2" key="1">
    <citation type="journal article" date="2023" name="Hortic Res">
        <title>The complete reference genome for grapevine (Vitis vinifera L.) genetics and breeding.</title>
        <authorList>
            <person name="Shi X."/>
            <person name="Cao S."/>
            <person name="Wang X."/>
            <person name="Huang S."/>
            <person name="Wang Y."/>
            <person name="Liu Z."/>
            <person name="Liu W."/>
            <person name="Leng X."/>
            <person name="Peng Y."/>
            <person name="Wang N."/>
            <person name="Wang Y."/>
            <person name="Ma Z."/>
            <person name="Xu X."/>
            <person name="Zhang F."/>
            <person name="Xue H."/>
            <person name="Zhong H."/>
            <person name="Wang Y."/>
            <person name="Zhang K."/>
            <person name="Velt A."/>
            <person name="Avia K."/>
            <person name="Holtgrawe D."/>
            <person name="Grimplet J."/>
            <person name="Matus J.T."/>
            <person name="Ware D."/>
            <person name="Wu X."/>
            <person name="Wang H."/>
            <person name="Liu C."/>
            <person name="Fang Y."/>
            <person name="Rustenholz C."/>
            <person name="Cheng Z."/>
            <person name="Xiao H."/>
            <person name="Zhou Y."/>
        </authorList>
    </citation>
    <scope>NUCLEOTIDE SEQUENCE [LARGE SCALE GENOMIC DNA]</scope>
    <source>
        <strain evidence="2">cv. Pinot noir / PN40024</strain>
        <tissue evidence="1">Leaf</tissue>
    </source>
</reference>
<name>A0ABY9CNP5_VITVI</name>